<dbReference type="PANTHER" id="PTHR10868">
    <property type="entry name" value="SIGMA 1-TYPE OPIOID RECEPTOR-RELATED"/>
    <property type="match status" value="1"/>
</dbReference>
<reference evidence="8" key="1">
    <citation type="submission" date="2017-07" db="EMBL/GenBank/DDBJ databases">
        <title>Taro Niue Genome Assembly and Annotation.</title>
        <authorList>
            <person name="Atibalentja N."/>
            <person name="Keating K."/>
            <person name="Fields C.J."/>
        </authorList>
    </citation>
    <scope>NUCLEOTIDE SEQUENCE</scope>
    <source>
        <strain evidence="8">Niue_2</strain>
        <tissue evidence="8">Leaf</tissue>
    </source>
</reference>
<dbReference type="AlphaFoldDB" id="A0A843WMX4"/>
<name>A0A843WMX4_COLES</name>
<keyword evidence="9" id="KW-1185">Reference proteome</keyword>
<proteinExistence type="inferred from homology"/>
<gene>
    <name evidence="8" type="ORF">Taro_038178</name>
</gene>
<dbReference type="Pfam" id="PF04622">
    <property type="entry name" value="ERG2_Sigma1R"/>
    <property type="match status" value="1"/>
</dbReference>
<dbReference type="Proteomes" id="UP000652761">
    <property type="component" value="Unassembled WGS sequence"/>
</dbReference>
<evidence type="ECO:0000256" key="2">
    <source>
        <dbReference type="ARBA" id="ARBA00007141"/>
    </source>
</evidence>
<evidence type="ECO:0000256" key="7">
    <source>
        <dbReference type="SAM" id="MobiDB-lite"/>
    </source>
</evidence>
<keyword evidence="6" id="KW-0472">Membrane</keyword>
<feature type="compositionally biased region" description="Polar residues" evidence="7">
    <location>
        <begin position="78"/>
        <end position="88"/>
    </location>
</feature>
<feature type="non-terminal residue" evidence="8">
    <location>
        <position position="352"/>
    </location>
</feature>
<protein>
    <submittedName>
        <fullName evidence="8">Uncharacterized protein</fullName>
    </submittedName>
</protein>
<evidence type="ECO:0000256" key="3">
    <source>
        <dbReference type="ARBA" id="ARBA00022692"/>
    </source>
</evidence>
<accession>A0A843WMX4</accession>
<evidence type="ECO:0000313" key="9">
    <source>
        <dbReference type="Proteomes" id="UP000652761"/>
    </source>
</evidence>
<dbReference type="EMBL" id="NMUH01003399">
    <property type="protein sequence ID" value="MQM05364.1"/>
    <property type="molecule type" value="Genomic_DNA"/>
</dbReference>
<evidence type="ECO:0000256" key="4">
    <source>
        <dbReference type="ARBA" id="ARBA00022824"/>
    </source>
</evidence>
<dbReference type="GO" id="GO:0005789">
    <property type="term" value="C:endoplasmic reticulum membrane"/>
    <property type="evidence" value="ECO:0007669"/>
    <property type="project" value="UniProtKB-SubCell"/>
</dbReference>
<evidence type="ECO:0000256" key="5">
    <source>
        <dbReference type="ARBA" id="ARBA00022989"/>
    </source>
</evidence>
<evidence type="ECO:0000256" key="1">
    <source>
        <dbReference type="ARBA" id="ARBA00004586"/>
    </source>
</evidence>
<dbReference type="OrthoDB" id="347124at2759"/>
<keyword evidence="4" id="KW-0256">Endoplasmic reticulum</keyword>
<evidence type="ECO:0000313" key="8">
    <source>
        <dbReference type="EMBL" id="MQM05364.1"/>
    </source>
</evidence>
<sequence>MKALVLTPTGRASSRSSASATVAAAAISDRSEGGKGAESCYFPGCRKDAKCYCKICLASIDATRDLFPSGSSIQQRSSLTKLSASAPSSGPHGWASPPTPPESSPSCTPEGSETGSAPASPPLRSTAKSRPSAKKAQKGGSWPTKWHLLRWAVVLCLVLTADFGIPAAVQEMLGGPMLTAEMVKMAGERSRAAGNLRETLLSLQERFGGIVGTGRMTNCTSASSWGFHQEGRLFRETCVIYKSAMEEVSIWGCPVQASGWLVTGFSSRCITLLSGRISEWSAENLSFTSLARNGSWTYGQWTTTAVHLDPNTWVLEYRSSSLQQKSRVLPLLWELFKIRLAKKIKDLQHGSP</sequence>
<comment type="subcellular location">
    <subcellularLocation>
        <location evidence="1">Endoplasmic reticulum membrane</location>
    </subcellularLocation>
</comment>
<dbReference type="PANTHER" id="PTHR10868:SF1">
    <property type="entry name" value="SIGMA NON-OPIOID INTRACELLULAR RECEPTOR 1"/>
    <property type="match status" value="1"/>
</dbReference>
<comment type="similarity">
    <text evidence="2">Belongs to the ERG2 family.</text>
</comment>
<keyword evidence="5" id="KW-1133">Transmembrane helix</keyword>
<organism evidence="8 9">
    <name type="scientific">Colocasia esculenta</name>
    <name type="common">Wild taro</name>
    <name type="synonym">Arum esculentum</name>
    <dbReference type="NCBI Taxonomy" id="4460"/>
    <lineage>
        <taxon>Eukaryota</taxon>
        <taxon>Viridiplantae</taxon>
        <taxon>Streptophyta</taxon>
        <taxon>Embryophyta</taxon>
        <taxon>Tracheophyta</taxon>
        <taxon>Spermatophyta</taxon>
        <taxon>Magnoliopsida</taxon>
        <taxon>Liliopsida</taxon>
        <taxon>Araceae</taxon>
        <taxon>Aroideae</taxon>
        <taxon>Colocasieae</taxon>
        <taxon>Colocasia</taxon>
    </lineage>
</organism>
<keyword evidence="3" id="KW-0812">Transmembrane</keyword>
<feature type="region of interest" description="Disordered" evidence="7">
    <location>
        <begin position="78"/>
        <end position="140"/>
    </location>
</feature>
<evidence type="ECO:0000256" key="6">
    <source>
        <dbReference type="ARBA" id="ARBA00023136"/>
    </source>
</evidence>
<dbReference type="InterPro" id="IPR006716">
    <property type="entry name" value="ERG2_sigma1_rcpt-like"/>
</dbReference>
<comment type="caution">
    <text evidence="8">The sequence shown here is derived from an EMBL/GenBank/DDBJ whole genome shotgun (WGS) entry which is preliminary data.</text>
</comment>
<feature type="compositionally biased region" description="Low complexity" evidence="7">
    <location>
        <begin position="104"/>
        <end position="114"/>
    </location>
</feature>